<organism evidence="2 3">
    <name type="scientific">Dendrobium thyrsiflorum</name>
    <name type="common">Pinecone-like raceme dendrobium</name>
    <name type="synonym">Orchid</name>
    <dbReference type="NCBI Taxonomy" id="117978"/>
    <lineage>
        <taxon>Eukaryota</taxon>
        <taxon>Viridiplantae</taxon>
        <taxon>Streptophyta</taxon>
        <taxon>Embryophyta</taxon>
        <taxon>Tracheophyta</taxon>
        <taxon>Spermatophyta</taxon>
        <taxon>Magnoliopsida</taxon>
        <taxon>Liliopsida</taxon>
        <taxon>Asparagales</taxon>
        <taxon>Orchidaceae</taxon>
        <taxon>Epidendroideae</taxon>
        <taxon>Malaxideae</taxon>
        <taxon>Dendrobiinae</taxon>
        <taxon>Dendrobium</taxon>
    </lineage>
</organism>
<reference evidence="2 3" key="1">
    <citation type="journal article" date="2024" name="Plant Biotechnol. J.">
        <title>Dendrobium thyrsiflorum genome and its molecular insights into genes involved in important horticultural traits.</title>
        <authorList>
            <person name="Chen B."/>
            <person name="Wang J.Y."/>
            <person name="Zheng P.J."/>
            <person name="Li K.L."/>
            <person name="Liang Y.M."/>
            <person name="Chen X.F."/>
            <person name="Zhang C."/>
            <person name="Zhao X."/>
            <person name="He X."/>
            <person name="Zhang G.Q."/>
            <person name="Liu Z.J."/>
            <person name="Xu Q."/>
        </authorList>
    </citation>
    <scope>NUCLEOTIDE SEQUENCE [LARGE SCALE GENOMIC DNA]</scope>
    <source>
        <strain evidence="2">GZMU011</strain>
    </source>
</reference>
<dbReference type="AlphaFoldDB" id="A0ABD0TU03"/>
<feature type="transmembrane region" description="Helical" evidence="1">
    <location>
        <begin position="101"/>
        <end position="128"/>
    </location>
</feature>
<keyword evidence="1" id="KW-0812">Transmembrane</keyword>
<evidence type="ECO:0000256" key="1">
    <source>
        <dbReference type="SAM" id="Phobius"/>
    </source>
</evidence>
<dbReference type="EMBL" id="JANQDX010000020">
    <property type="protein sequence ID" value="KAL0903182.1"/>
    <property type="molecule type" value="Genomic_DNA"/>
</dbReference>
<evidence type="ECO:0000313" key="2">
    <source>
        <dbReference type="EMBL" id="KAL0903182.1"/>
    </source>
</evidence>
<evidence type="ECO:0000313" key="3">
    <source>
        <dbReference type="Proteomes" id="UP001552299"/>
    </source>
</evidence>
<dbReference type="Proteomes" id="UP001552299">
    <property type="component" value="Unassembled WGS sequence"/>
</dbReference>
<keyword evidence="1" id="KW-0472">Membrane</keyword>
<comment type="caution">
    <text evidence="2">The sequence shown here is derived from an EMBL/GenBank/DDBJ whole genome shotgun (WGS) entry which is preliminary data.</text>
</comment>
<name>A0ABD0TU03_DENTH</name>
<proteinExistence type="predicted"/>
<keyword evidence="3" id="KW-1185">Reference proteome</keyword>
<sequence>MKSLVEIVYKRKRGQDTSGEPNYLTVLKNEGPKPFGLFASSAERRRRRGGGGFGGEFRRPDLEKVEESKRNTKEINLLSDGCEKTVHLPSSRASRREVLVFYFYVKFGECMFVIIRTPVVVVSLWLWIELMFRDLYWIC</sequence>
<gene>
    <name evidence="2" type="ORF">M5K25_027539</name>
</gene>
<accession>A0ABD0TU03</accession>
<protein>
    <submittedName>
        <fullName evidence="2">Uncharacterized protein</fullName>
    </submittedName>
</protein>
<keyword evidence="1" id="KW-1133">Transmembrane helix</keyword>